<protein>
    <submittedName>
        <fullName evidence="1">Acetoacetate decarboxylase</fullName>
    </submittedName>
</protein>
<accession>A0ABW8LPF8</accession>
<comment type="caution">
    <text evidence="1">The sequence shown here is derived from an EMBL/GenBank/DDBJ whole genome shotgun (WGS) entry which is preliminary data.</text>
</comment>
<sequence length="254" mass="28009">MRAEDVRRHYATPIGAPAYPPMLPKYIDREYLNIFYRTDPDAVRAVTPEPLEIGDPIVRFEVMKMNEVTGYGPYTEAGQAISVSYQGEPGEYLRAMYLDSFPAAAGGREVGAYPKVLGSPSLYTDNAALVGTLDYGTIRVATATMGYKHHAMDPDDARAQISIPTYMLKFAPDYDASMRACELVRTEITDIEVKQAWTAPARLQLFEHVLAPLADLPVLEIVSASHIVTDLTLGPMKPVHDYLEAALDPAPSDR</sequence>
<dbReference type="Gene3D" id="2.40.400.10">
    <property type="entry name" value="Acetoacetate decarboxylase-like"/>
    <property type="match status" value="1"/>
</dbReference>
<gene>
    <name evidence="1" type="ORF">ACI2L5_23045</name>
</gene>
<keyword evidence="2" id="KW-1185">Reference proteome</keyword>
<dbReference type="RefSeq" id="WP_358635355.1">
    <property type="nucleotide sequence ID" value="NZ_JBFAEV010000007.1"/>
</dbReference>
<evidence type="ECO:0000313" key="2">
    <source>
        <dbReference type="Proteomes" id="UP001620295"/>
    </source>
</evidence>
<dbReference type="NCBIfam" id="NF002614">
    <property type="entry name" value="PRK02265.1"/>
    <property type="match status" value="1"/>
</dbReference>
<organism evidence="1 2">
    <name type="scientific">Streptomyces milbemycinicus</name>
    <dbReference type="NCBI Taxonomy" id="476552"/>
    <lineage>
        <taxon>Bacteria</taxon>
        <taxon>Bacillati</taxon>
        <taxon>Actinomycetota</taxon>
        <taxon>Actinomycetes</taxon>
        <taxon>Kitasatosporales</taxon>
        <taxon>Streptomycetaceae</taxon>
        <taxon>Streptomyces</taxon>
    </lineage>
</organism>
<dbReference type="Proteomes" id="UP001620295">
    <property type="component" value="Unassembled WGS sequence"/>
</dbReference>
<dbReference type="SUPFAM" id="SSF160104">
    <property type="entry name" value="Acetoacetate decarboxylase-like"/>
    <property type="match status" value="1"/>
</dbReference>
<reference evidence="1 2" key="1">
    <citation type="submission" date="2024-11" db="EMBL/GenBank/DDBJ databases">
        <title>The Natural Products Discovery Center: Release of the First 8490 Sequenced Strains for Exploring Actinobacteria Biosynthetic Diversity.</title>
        <authorList>
            <person name="Kalkreuter E."/>
            <person name="Kautsar S.A."/>
            <person name="Yang D."/>
            <person name="Bader C.D."/>
            <person name="Teijaro C.N."/>
            <person name="Fluegel L."/>
            <person name="Davis C.M."/>
            <person name="Simpson J.R."/>
            <person name="Lauterbach L."/>
            <person name="Steele A.D."/>
            <person name="Gui C."/>
            <person name="Meng S."/>
            <person name="Li G."/>
            <person name="Viehrig K."/>
            <person name="Ye F."/>
            <person name="Su P."/>
            <person name="Kiefer A.F."/>
            <person name="Nichols A."/>
            <person name="Cepeda A.J."/>
            <person name="Yan W."/>
            <person name="Fan B."/>
            <person name="Jiang Y."/>
            <person name="Adhikari A."/>
            <person name="Zheng C.-J."/>
            <person name="Schuster L."/>
            <person name="Cowan T.M."/>
            <person name="Smanski M.J."/>
            <person name="Chevrette M.G."/>
            <person name="De Carvalho L.P.S."/>
            <person name="Shen B."/>
        </authorList>
    </citation>
    <scope>NUCLEOTIDE SEQUENCE [LARGE SCALE GENOMIC DNA]</scope>
    <source>
        <strain evidence="1 2">NPDC020863</strain>
    </source>
</reference>
<dbReference type="InterPro" id="IPR023375">
    <property type="entry name" value="ADC_dom_sf"/>
</dbReference>
<proteinExistence type="predicted"/>
<dbReference type="Pfam" id="PF06314">
    <property type="entry name" value="ADC"/>
    <property type="match status" value="1"/>
</dbReference>
<name>A0ABW8LPF8_9ACTN</name>
<evidence type="ECO:0000313" key="1">
    <source>
        <dbReference type="EMBL" id="MFK4267788.1"/>
    </source>
</evidence>
<dbReference type="EMBL" id="JBJDQH010000007">
    <property type="protein sequence ID" value="MFK4267788.1"/>
    <property type="molecule type" value="Genomic_DNA"/>
</dbReference>
<dbReference type="InterPro" id="IPR010451">
    <property type="entry name" value="Acetoacetate_decarboxylase"/>
</dbReference>